<gene>
    <name evidence="14" type="ORF">WOSG25_051400</name>
</gene>
<proteinExistence type="inferred from homology"/>
<evidence type="ECO:0000256" key="5">
    <source>
        <dbReference type="ARBA" id="ARBA00022692"/>
    </source>
</evidence>
<feature type="transmembrane region" description="Helical" evidence="13">
    <location>
        <begin position="149"/>
        <end position="165"/>
    </location>
</feature>
<dbReference type="RefSeq" id="WP_027698930.1">
    <property type="nucleotide sequence ID" value="NZ_DF820488.1"/>
</dbReference>
<dbReference type="EMBL" id="DF820488">
    <property type="protein sequence ID" value="GAK30867.1"/>
    <property type="molecule type" value="Genomic_DNA"/>
</dbReference>
<keyword evidence="8 13" id="KW-1133">Transmembrane helix</keyword>
<comment type="subcellular location">
    <subcellularLocation>
        <location evidence="1">Membrane</location>
        <topology evidence="1">Multi-pass membrane protein</topology>
    </subcellularLocation>
</comment>
<evidence type="ECO:0000256" key="11">
    <source>
        <dbReference type="ARBA" id="ARBA00023303"/>
    </source>
</evidence>
<evidence type="ECO:0000256" key="10">
    <source>
        <dbReference type="ARBA" id="ARBA00023136"/>
    </source>
</evidence>
<organism evidence="14 15">
    <name type="scientific">Weissella oryzae (strain DSM 25784 / JCM 18191 / LMG 30913 / SG25)</name>
    <dbReference type="NCBI Taxonomy" id="1329250"/>
    <lineage>
        <taxon>Bacteria</taxon>
        <taxon>Bacillati</taxon>
        <taxon>Bacillota</taxon>
        <taxon>Bacilli</taxon>
        <taxon>Lactobacillales</taxon>
        <taxon>Lactobacillaceae</taxon>
        <taxon>Weissella</taxon>
    </lineage>
</organism>
<name>A0A069CU11_WEIOS</name>
<keyword evidence="10 13" id="KW-0472">Membrane</keyword>
<dbReference type="OrthoDB" id="7626281at2"/>
<dbReference type="STRING" id="1329250.WOSG25_051400"/>
<dbReference type="Pfam" id="PF06736">
    <property type="entry name" value="TMEM175"/>
    <property type="match status" value="1"/>
</dbReference>
<sequence length="191" mass="21696">MSKARLEAFSDGIFAIIITIMVLDIHIPANGHWTALLAPNFYHPVLAYCISFLLVTSFWISHHSMLLPLKKVDRTILWVNILALFPISLIPLATDWFGEFPSAIAPSIIYGIIYMATILALYLLSHIITKRISDIDIQKHMYKTNHVRLYFLLFGALGIAGSFFLPYLIGLVILIITITWLAWTIWIAKPD</sequence>
<comment type="catalytic activity">
    <reaction evidence="12">
        <text>K(+)(in) = K(+)(out)</text>
        <dbReference type="Rhea" id="RHEA:29463"/>
        <dbReference type="ChEBI" id="CHEBI:29103"/>
    </reaction>
</comment>
<dbReference type="PANTHER" id="PTHR31462:SF5">
    <property type="entry name" value="ENDOSOMAL_LYSOSOMAL PROTON CHANNEL TMEM175"/>
    <property type="match status" value="1"/>
</dbReference>
<feature type="transmembrane region" description="Helical" evidence="13">
    <location>
        <begin position="12"/>
        <end position="29"/>
    </location>
</feature>
<evidence type="ECO:0000256" key="8">
    <source>
        <dbReference type="ARBA" id="ARBA00022989"/>
    </source>
</evidence>
<accession>A0A069CU11</accession>
<evidence type="ECO:0000256" key="4">
    <source>
        <dbReference type="ARBA" id="ARBA00022538"/>
    </source>
</evidence>
<dbReference type="GO" id="GO:0015252">
    <property type="term" value="F:proton channel activity"/>
    <property type="evidence" value="ECO:0007669"/>
    <property type="project" value="InterPro"/>
</dbReference>
<feature type="transmembrane region" description="Helical" evidence="13">
    <location>
        <begin position="104"/>
        <end position="128"/>
    </location>
</feature>
<feature type="transmembrane region" description="Helical" evidence="13">
    <location>
        <begin position="41"/>
        <end position="60"/>
    </location>
</feature>
<keyword evidence="5 13" id="KW-0812">Transmembrane</keyword>
<dbReference type="PANTHER" id="PTHR31462">
    <property type="entry name" value="ENDOSOMAL/LYSOSOMAL POTASSIUM CHANNEL TMEM175"/>
    <property type="match status" value="1"/>
</dbReference>
<evidence type="ECO:0000256" key="6">
    <source>
        <dbReference type="ARBA" id="ARBA00022826"/>
    </source>
</evidence>
<feature type="transmembrane region" description="Helical" evidence="13">
    <location>
        <begin position="72"/>
        <end position="92"/>
    </location>
</feature>
<evidence type="ECO:0000256" key="1">
    <source>
        <dbReference type="ARBA" id="ARBA00004141"/>
    </source>
</evidence>
<keyword evidence="15" id="KW-1185">Reference proteome</keyword>
<evidence type="ECO:0000256" key="13">
    <source>
        <dbReference type="SAM" id="Phobius"/>
    </source>
</evidence>
<evidence type="ECO:0000256" key="3">
    <source>
        <dbReference type="ARBA" id="ARBA00022448"/>
    </source>
</evidence>
<keyword evidence="3" id="KW-0813">Transport</keyword>
<evidence type="ECO:0000256" key="7">
    <source>
        <dbReference type="ARBA" id="ARBA00022958"/>
    </source>
</evidence>
<evidence type="ECO:0000256" key="2">
    <source>
        <dbReference type="ARBA" id="ARBA00006920"/>
    </source>
</evidence>
<evidence type="ECO:0000256" key="12">
    <source>
        <dbReference type="ARBA" id="ARBA00034430"/>
    </source>
</evidence>
<dbReference type="Proteomes" id="UP000030643">
    <property type="component" value="Unassembled WGS sequence"/>
</dbReference>
<keyword evidence="11" id="KW-0407">Ion channel</keyword>
<protein>
    <submittedName>
        <fullName evidence="14">Ferrochelatase</fullName>
    </submittedName>
</protein>
<comment type="similarity">
    <text evidence="2">Belongs to the TMEM175 family.</text>
</comment>
<keyword evidence="9" id="KW-0406">Ion transport</keyword>
<keyword evidence="7" id="KW-0630">Potassium</keyword>
<dbReference type="InterPro" id="IPR010617">
    <property type="entry name" value="TMEM175-like"/>
</dbReference>
<dbReference type="GO" id="GO:0005267">
    <property type="term" value="F:potassium channel activity"/>
    <property type="evidence" value="ECO:0007669"/>
    <property type="project" value="UniProtKB-KW"/>
</dbReference>
<keyword evidence="6" id="KW-0631">Potassium channel</keyword>
<dbReference type="GO" id="GO:0016020">
    <property type="term" value="C:membrane"/>
    <property type="evidence" value="ECO:0007669"/>
    <property type="project" value="UniProtKB-SubCell"/>
</dbReference>
<reference evidence="15" key="1">
    <citation type="journal article" date="2014" name="Genome Announc.">
        <title>Draft genome sequence of Weissella oryzae SG25T, isolated from fermented rice grains.</title>
        <authorList>
            <person name="Tanizawa Y."/>
            <person name="Fujisawa T."/>
            <person name="Mochizuki T."/>
            <person name="Kaminuma E."/>
            <person name="Suzuki Y."/>
            <person name="Nakamura Y."/>
            <person name="Tohno M."/>
        </authorList>
    </citation>
    <scope>NUCLEOTIDE SEQUENCE [LARGE SCALE GENOMIC DNA]</scope>
    <source>
        <strain evidence="15">DSM 25784 / JCM 18191 / LMG 30913 / SG25</strain>
    </source>
</reference>
<dbReference type="AlphaFoldDB" id="A0A069CU11"/>
<keyword evidence="4" id="KW-0633">Potassium transport</keyword>
<dbReference type="eggNOG" id="COG3548">
    <property type="taxonomic scope" value="Bacteria"/>
</dbReference>
<evidence type="ECO:0000313" key="15">
    <source>
        <dbReference type="Proteomes" id="UP000030643"/>
    </source>
</evidence>
<evidence type="ECO:0000313" key="14">
    <source>
        <dbReference type="EMBL" id="GAK30867.1"/>
    </source>
</evidence>
<evidence type="ECO:0000256" key="9">
    <source>
        <dbReference type="ARBA" id="ARBA00023065"/>
    </source>
</evidence>